<evidence type="ECO:0000313" key="1">
    <source>
        <dbReference type="EMBL" id="MVN15477.1"/>
    </source>
</evidence>
<proteinExistence type="predicted"/>
<dbReference type="PROSITE" id="PS51379">
    <property type="entry name" value="4FE4S_FER_2"/>
    <property type="match status" value="1"/>
</dbReference>
<dbReference type="RefSeq" id="WP_087191002.1">
    <property type="nucleotide sequence ID" value="NZ_BAABZN010000001.1"/>
</dbReference>
<dbReference type="InterPro" id="IPR017896">
    <property type="entry name" value="4Fe4S_Fe-S-bd"/>
</dbReference>
<protein>
    <submittedName>
        <fullName evidence="1">Uncharacterized protein</fullName>
    </submittedName>
</protein>
<reference evidence="1 2" key="1">
    <citation type="submission" date="2019-11" db="EMBL/GenBank/DDBJ databases">
        <title>Whole genome shotgun sequencing (WGS) data from Adlercreutzia equolifaciens ResAG-91, Eggerthella lenta MRI-F36, MRI-F37, MRI-F40, ResAG-49, ResAG-88, ResAG-121, ResAG-145, and Gordonibacter sp. ResAG-5, ResAG-26, ResAG-43, ResAG-50, ResAG-59.</title>
        <authorList>
            <person name="Stoll D.A."/>
            <person name="Danylec N."/>
            <person name="Franz C.M.A.P."/>
            <person name="Huch M."/>
        </authorList>
    </citation>
    <scope>NUCLEOTIDE SEQUENCE [LARGE SCALE GENOMIC DNA]</scope>
    <source>
        <strain evidence="1 2">ResAG-59</strain>
    </source>
</reference>
<keyword evidence="2" id="KW-1185">Reference proteome</keyword>
<name>A0A6N8II15_9ACTN</name>
<dbReference type="Proteomes" id="UP000468327">
    <property type="component" value="Unassembled WGS sequence"/>
</dbReference>
<sequence>MKKRVNGEGIALLHDLDDCTGCFGCEAACRETWRYPYDEDWMRVIRRTPFVVDGKLRTYHVVAPVLDKCAACYAKDPNPLCVTGCPGQALRIGPLAEIVREAEDRHCNIYTA</sequence>
<dbReference type="Gene3D" id="3.30.70.20">
    <property type="match status" value="1"/>
</dbReference>
<dbReference type="GeneID" id="97354642"/>
<accession>A0A6N8II15</accession>
<organism evidence="1 2">
    <name type="scientific">Gordonibacter urolithinfaciens</name>
    <dbReference type="NCBI Taxonomy" id="1335613"/>
    <lineage>
        <taxon>Bacteria</taxon>
        <taxon>Bacillati</taxon>
        <taxon>Actinomycetota</taxon>
        <taxon>Coriobacteriia</taxon>
        <taxon>Eggerthellales</taxon>
        <taxon>Eggerthellaceae</taxon>
        <taxon>Gordonibacter</taxon>
    </lineage>
</organism>
<comment type="caution">
    <text evidence="1">The sequence shown here is derived from an EMBL/GenBank/DDBJ whole genome shotgun (WGS) entry which is preliminary data.</text>
</comment>
<dbReference type="EMBL" id="WPOC01000012">
    <property type="protein sequence ID" value="MVN15477.1"/>
    <property type="molecule type" value="Genomic_DNA"/>
</dbReference>
<gene>
    <name evidence="1" type="ORF">GO738_09000</name>
</gene>
<dbReference type="AlphaFoldDB" id="A0A6N8II15"/>
<dbReference type="SUPFAM" id="SSF54862">
    <property type="entry name" value="4Fe-4S ferredoxins"/>
    <property type="match status" value="1"/>
</dbReference>
<evidence type="ECO:0000313" key="2">
    <source>
        <dbReference type="Proteomes" id="UP000468327"/>
    </source>
</evidence>